<protein>
    <submittedName>
        <fullName evidence="1">Uncharacterized protein</fullName>
    </submittedName>
</protein>
<gene>
    <name evidence="1" type="ORF">ABIC98_002681</name>
</gene>
<organism evidence="1 2">
    <name type="scientific">Arthrobacter nitrophenolicus</name>
    <dbReference type="NCBI Taxonomy" id="683150"/>
    <lineage>
        <taxon>Bacteria</taxon>
        <taxon>Bacillati</taxon>
        <taxon>Actinomycetota</taxon>
        <taxon>Actinomycetes</taxon>
        <taxon>Micrococcales</taxon>
        <taxon>Micrococcaceae</taxon>
        <taxon>Arthrobacter</taxon>
    </lineage>
</organism>
<name>A0ACC6TH22_9MICC</name>
<reference evidence="1" key="1">
    <citation type="submission" date="2024-06" db="EMBL/GenBank/DDBJ databases">
        <title>Genomic Encyclopedia of Type Strains, Phase IV (KMG-IV): sequencing the most valuable type-strain genomes for metagenomic binning, comparative biology and taxonomic classification.</title>
        <authorList>
            <person name="Goeker M."/>
        </authorList>
    </citation>
    <scope>NUCLEOTIDE SEQUENCE</scope>
    <source>
        <strain evidence="1">SJCon</strain>
    </source>
</reference>
<dbReference type="EMBL" id="JBEPNJ010000010">
    <property type="protein sequence ID" value="MET3773021.1"/>
    <property type="molecule type" value="Genomic_DNA"/>
</dbReference>
<dbReference type="Proteomes" id="UP001549207">
    <property type="component" value="Unassembled WGS sequence"/>
</dbReference>
<accession>A0ACC6TH22</accession>
<evidence type="ECO:0000313" key="2">
    <source>
        <dbReference type="Proteomes" id="UP001549207"/>
    </source>
</evidence>
<proteinExistence type="predicted"/>
<keyword evidence="2" id="KW-1185">Reference proteome</keyword>
<comment type="caution">
    <text evidence="1">The sequence shown here is derived from an EMBL/GenBank/DDBJ whole genome shotgun (WGS) entry which is preliminary data.</text>
</comment>
<sequence length="140" mass="15482">MRSKDVHVGETYRVEVPQRLPPELSVPLWAAVDWPALMLLQGCWFELTVLDIEATRAPATVHGIRLLRRTDVVLPLNSAQVAELGLPAGSYEIAGHVRPLDDEAVVSMPAVQTVTMPVRWLHTLASKPSRDHRDASYSGL</sequence>
<evidence type="ECO:0000313" key="1">
    <source>
        <dbReference type="EMBL" id="MET3773021.1"/>
    </source>
</evidence>